<name>A0A4R2JPT1_9PSEU</name>
<dbReference type="GO" id="GO:0031179">
    <property type="term" value="P:peptide modification"/>
    <property type="evidence" value="ECO:0007669"/>
    <property type="project" value="InterPro"/>
</dbReference>
<keyword evidence="3" id="KW-1185">Reference proteome</keyword>
<keyword evidence="1" id="KW-0862">Zinc</keyword>
<comment type="caution">
    <text evidence="2">The sequence shown here is derived from an EMBL/GenBank/DDBJ whole genome shotgun (WGS) entry which is preliminary data.</text>
</comment>
<feature type="binding site" evidence="1">
    <location>
        <position position="334"/>
    </location>
    <ligand>
        <name>Zn(2+)</name>
        <dbReference type="ChEBI" id="CHEBI:29105"/>
    </ligand>
</feature>
<evidence type="ECO:0000256" key="1">
    <source>
        <dbReference type="PIRSR" id="PIRSR607822-1"/>
    </source>
</evidence>
<dbReference type="AlphaFoldDB" id="A0A4R2JPT1"/>
<dbReference type="PRINTS" id="PR01955">
    <property type="entry name" value="LANCFRANKIA"/>
</dbReference>
<organism evidence="2 3">
    <name type="scientific">Actinocrispum wychmicini</name>
    <dbReference type="NCBI Taxonomy" id="1213861"/>
    <lineage>
        <taxon>Bacteria</taxon>
        <taxon>Bacillati</taxon>
        <taxon>Actinomycetota</taxon>
        <taxon>Actinomycetes</taxon>
        <taxon>Pseudonocardiales</taxon>
        <taxon>Pseudonocardiaceae</taxon>
        <taxon>Actinocrispum</taxon>
    </lineage>
</organism>
<dbReference type="Proteomes" id="UP000295680">
    <property type="component" value="Unassembled WGS sequence"/>
</dbReference>
<feature type="binding site" evidence="1">
    <location>
        <position position="333"/>
    </location>
    <ligand>
        <name>Zn(2+)</name>
        <dbReference type="ChEBI" id="CHEBI:29105"/>
    </ligand>
</feature>
<gene>
    <name evidence="2" type="ORF">EV192_102330</name>
</gene>
<dbReference type="InterPro" id="IPR007822">
    <property type="entry name" value="LANC-like"/>
</dbReference>
<protein>
    <submittedName>
        <fullName evidence="2">Lanthionine synthetase-like protein</fullName>
    </submittedName>
</protein>
<dbReference type="CDD" id="cd04793">
    <property type="entry name" value="LanC"/>
    <property type="match status" value="1"/>
</dbReference>
<dbReference type="OrthoDB" id="1882482at2"/>
<dbReference type="Gene3D" id="1.50.10.20">
    <property type="match status" value="1"/>
</dbReference>
<dbReference type="PRINTS" id="PR01950">
    <property type="entry name" value="LANCSUPER"/>
</dbReference>
<keyword evidence="1" id="KW-0479">Metal-binding</keyword>
<dbReference type="Pfam" id="PF05147">
    <property type="entry name" value="LANC_like"/>
    <property type="match status" value="1"/>
</dbReference>
<dbReference type="SUPFAM" id="SSF158745">
    <property type="entry name" value="LanC-like"/>
    <property type="match status" value="1"/>
</dbReference>
<proteinExistence type="predicted"/>
<dbReference type="InterPro" id="IPR033889">
    <property type="entry name" value="LanC"/>
</dbReference>
<reference evidence="2 3" key="1">
    <citation type="submission" date="2019-03" db="EMBL/GenBank/DDBJ databases">
        <title>Genomic Encyclopedia of Type Strains, Phase IV (KMG-IV): sequencing the most valuable type-strain genomes for metagenomic binning, comparative biology and taxonomic classification.</title>
        <authorList>
            <person name="Goeker M."/>
        </authorList>
    </citation>
    <scope>NUCLEOTIDE SEQUENCE [LARGE SCALE GENOMIC DNA]</scope>
    <source>
        <strain evidence="2 3">DSM 45934</strain>
    </source>
</reference>
<dbReference type="EMBL" id="SLWS01000002">
    <property type="protein sequence ID" value="TCO62193.1"/>
    <property type="molecule type" value="Genomic_DNA"/>
</dbReference>
<dbReference type="SMART" id="SM01260">
    <property type="entry name" value="LANC_like"/>
    <property type="match status" value="1"/>
</dbReference>
<feature type="binding site" evidence="1">
    <location>
        <position position="284"/>
    </location>
    <ligand>
        <name>Zn(2+)</name>
        <dbReference type="ChEBI" id="CHEBI:29105"/>
    </ligand>
</feature>
<dbReference type="RefSeq" id="WP_132113783.1">
    <property type="nucleotide sequence ID" value="NZ_SLWS01000002.1"/>
</dbReference>
<accession>A0A4R2JPT1</accession>
<evidence type="ECO:0000313" key="2">
    <source>
        <dbReference type="EMBL" id="TCO62193.1"/>
    </source>
</evidence>
<dbReference type="GO" id="GO:0046872">
    <property type="term" value="F:metal ion binding"/>
    <property type="evidence" value="ECO:0007669"/>
    <property type="project" value="UniProtKB-KW"/>
</dbReference>
<evidence type="ECO:0000313" key="3">
    <source>
        <dbReference type="Proteomes" id="UP000295680"/>
    </source>
</evidence>
<sequence>MTGVVDTLAIRVRAEAVVEDVARRLADPAVVAAVTIALSPGRWAALSLSDGYPATALLFAELAHQDPAYRAVAHQHLAIGSAAGNASTRGLYVGAGALAFAAARAAGKAGAYADMLSTLDHHLAMWVARKLRPEWERMSAGRPGTEFATYDVVTGVTGVGRHLLDRGALESTQAVLRYLVTLTEPVGRLPGWWAVHPPTVADPGGGHANTGLAHGIAGPLALISIAWAHGVRVPGQDAAAERIVDWLLTWSDTDENGRYWPYGLDTAELAARPKRLRPARSAWCYGTPGIARALHLAGTAFDRPEWTDEAVGALQAMLLRPLHSHAVTDAGLCHGWAGLLHLVLGTGRDTGAPELLAAADRIAARVLEVYDPDSAFGFRVDGTDDTAGFLEGAAGVALALLGWLGEPRSGWDAALLAA</sequence>